<dbReference type="Proteomes" id="UP001140096">
    <property type="component" value="Unassembled WGS sequence"/>
</dbReference>
<protein>
    <submittedName>
        <fullName evidence="1">Uncharacterized protein</fullName>
    </submittedName>
</protein>
<evidence type="ECO:0000313" key="2">
    <source>
        <dbReference type="Proteomes" id="UP001140096"/>
    </source>
</evidence>
<organism evidence="1 2">
    <name type="scientific">Coemansia furcata</name>
    <dbReference type="NCBI Taxonomy" id="417177"/>
    <lineage>
        <taxon>Eukaryota</taxon>
        <taxon>Fungi</taxon>
        <taxon>Fungi incertae sedis</taxon>
        <taxon>Zoopagomycota</taxon>
        <taxon>Kickxellomycotina</taxon>
        <taxon>Kickxellomycetes</taxon>
        <taxon>Kickxellales</taxon>
        <taxon>Kickxellaceae</taxon>
        <taxon>Coemansia</taxon>
    </lineage>
</organism>
<evidence type="ECO:0000313" key="1">
    <source>
        <dbReference type="EMBL" id="KAJ2803656.1"/>
    </source>
</evidence>
<keyword evidence="2" id="KW-1185">Reference proteome</keyword>
<gene>
    <name evidence="1" type="ORF">H4S07_004413</name>
</gene>
<name>A0ACC1L9N4_9FUNG</name>
<proteinExistence type="predicted"/>
<reference evidence="1" key="1">
    <citation type="submission" date="2022-07" db="EMBL/GenBank/DDBJ databases">
        <title>Phylogenomic reconstructions and comparative analyses of Kickxellomycotina fungi.</title>
        <authorList>
            <person name="Reynolds N.K."/>
            <person name="Stajich J.E."/>
            <person name="Barry K."/>
            <person name="Grigoriev I.V."/>
            <person name="Crous P."/>
            <person name="Smith M.E."/>
        </authorList>
    </citation>
    <scope>NUCLEOTIDE SEQUENCE</scope>
    <source>
        <strain evidence="1">CBS 102833</strain>
    </source>
</reference>
<comment type="caution">
    <text evidence="1">The sequence shown here is derived from an EMBL/GenBank/DDBJ whole genome shotgun (WGS) entry which is preliminary data.</text>
</comment>
<accession>A0ACC1L9N4</accession>
<dbReference type="EMBL" id="JANBUP010001771">
    <property type="protein sequence ID" value="KAJ2803656.1"/>
    <property type="molecule type" value="Genomic_DNA"/>
</dbReference>
<sequence length="543" mass="59747">MFVDMSAYNNSQYDAPGYYVPSLQQRFFASRPLELLPIHREVIHANQPNDLAGPSTSISHKKPEYAMPWWPTTVDATTSAADPTQLLLQPCLPWPLLTMSPAFSGDSALPELMPQSSPQTIYSASAFSAEALALMSLPSSPPPMLSNMAAVPTSLDDDQLFARIAECRANGMTWQDMSEVFSAQVGGSGLSATQLSYLYFRRNPEPLSAATTTHRFVPYTIKKSATAAVRAQADRQPEAKLAYLNVDQFKQLQRLVSEYGESWDLISGIMGVRAGDLQKNWRGYSPRTIITRPWTRGEIEILSLCRAIGVCCRTTAKLIGTKLPLQCRRKTVKPADCLPSTSVHCPPNGPMYLVTAQKHQPSSSLAISRAFGLQQDCQAAQIEVDKGSLAVAREIVRLHASSVHEPGAGVRHMLELAHEAMPGYSQRTVDMCMLAILGSHPDYESGQQPPRSLLTAPPPYVKATPVEPPSPPSPLSPVVETKDETTVVNDLHKWSSHEISALTKYVEENQGKKSWKTLALLLGTKTAAQCCNKYRSMRRYHKL</sequence>